<dbReference type="AlphaFoldDB" id="A0A0F8WE51"/>
<reference evidence="1" key="1">
    <citation type="journal article" date="2015" name="Nature">
        <title>Complex archaea that bridge the gap between prokaryotes and eukaryotes.</title>
        <authorList>
            <person name="Spang A."/>
            <person name="Saw J.H."/>
            <person name="Jorgensen S.L."/>
            <person name="Zaremba-Niedzwiedzka K."/>
            <person name="Martijn J."/>
            <person name="Lind A.E."/>
            <person name="van Eijk R."/>
            <person name="Schleper C."/>
            <person name="Guy L."/>
            <person name="Ettema T.J."/>
        </authorList>
    </citation>
    <scope>NUCLEOTIDE SEQUENCE</scope>
</reference>
<organism evidence="1">
    <name type="scientific">marine sediment metagenome</name>
    <dbReference type="NCBI Taxonomy" id="412755"/>
    <lineage>
        <taxon>unclassified sequences</taxon>
        <taxon>metagenomes</taxon>
        <taxon>ecological metagenomes</taxon>
    </lineage>
</organism>
<dbReference type="EMBL" id="LAZR01065798">
    <property type="protein sequence ID" value="KKK54828.1"/>
    <property type="molecule type" value="Genomic_DNA"/>
</dbReference>
<comment type="caution">
    <text evidence="1">The sequence shown here is derived from an EMBL/GenBank/DDBJ whole genome shotgun (WGS) entry which is preliminary data.</text>
</comment>
<name>A0A0F8WE51_9ZZZZ</name>
<accession>A0A0F8WE51</accession>
<evidence type="ECO:0000313" key="1">
    <source>
        <dbReference type="EMBL" id="KKK54828.1"/>
    </source>
</evidence>
<gene>
    <name evidence="1" type="ORF">LCGC14_3080760</name>
</gene>
<protein>
    <submittedName>
        <fullName evidence="1">Uncharacterized protein</fullName>
    </submittedName>
</protein>
<sequence length="225" mass="26376">MAHNDDNNVDDELILEQPKFSMVDDERGEQTYVRLVKFAYWLAGNNQNQHSVMLNFDEIVGELLLELAKGLQHYEDLPDDELDAVIRRMMDNLISELKYRFYKTHRKVELEDNEFWSWDDCSEWENSVEGSPDAEDIALSKQRVKDTRDKLSPISKSVFDALIFGNKRLNVELKLSNKRANSVYKNHKVRVRPHHVADALLISEKQVIKSYNEIREVYQEVCRGS</sequence>
<proteinExistence type="predicted"/>